<dbReference type="AlphaFoldDB" id="A0A841J8U1"/>
<accession>A0A841J8U1</accession>
<name>A0A841J8U1_9SPHI</name>
<comment type="caution">
    <text evidence="1">The sequence shown here is derived from an EMBL/GenBank/DDBJ whole genome shotgun (WGS) entry which is preliminary data.</text>
</comment>
<dbReference type="EMBL" id="JACHCA010000003">
    <property type="protein sequence ID" value="MBB6127180.1"/>
    <property type="molecule type" value="Genomic_DNA"/>
</dbReference>
<proteinExistence type="predicted"/>
<evidence type="ECO:0000313" key="1">
    <source>
        <dbReference type="EMBL" id="MBB6127180.1"/>
    </source>
</evidence>
<dbReference type="RefSeq" id="WP_183586394.1">
    <property type="nucleotide sequence ID" value="NZ_JACHCA010000003.1"/>
</dbReference>
<sequence>MLFIDKYISEKSLTFYEQIKDKKTVYLDLKYWILLRDAGNGKNPIMDLMLEKVMSLHQTGKCVFPVSELVLIEIMKQSDERTRTATLKLAEKLSDGIAIINETQRVKNEFWRWWSKLNDKESVKDDPRRLVWAAFPLVTGYFFYSQKAEELPAYVKRSFLDFVCSIPLSSIPANPDIEFEPFDGKDNTVALNAYKELYKDQNKTFKEMFLSELWGCLDCFKDDLNAVLKEKAAEDPDNTDIYALCRKIYDAFKDGKVGDDLPTFNIFPTLFGVTRWNKDRRYKDGNDTLDIKHASCALPYCDYFFTEKELHTMICQYKLDRQFQCTVASKPKDILEILQAI</sequence>
<dbReference type="Proteomes" id="UP000548326">
    <property type="component" value="Unassembled WGS sequence"/>
</dbReference>
<reference evidence="1 2" key="1">
    <citation type="submission" date="2020-08" db="EMBL/GenBank/DDBJ databases">
        <title>Genomic Encyclopedia of Type Strains, Phase IV (KMG-V): Genome sequencing to study the core and pangenomes of soil and plant-associated prokaryotes.</title>
        <authorList>
            <person name="Whitman W."/>
        </authorList>
    </citation>
    <scope>NUCLEOTIDE SEQUENCE [LARGE SCALE GENOMIC DNA]</scope>
    <source>
        <strain evidence="1 2">MP601</strain>
    </source>
</reference>
<protein>
    <submittedName>
        <fullName evidence="1">Uncharacterized protein</fullName>
    </submittedName>
</protein>
<gene>
    <name evidence="1" type="ORF">HDF22_001286</name>
</gene>
<evidence type="ECO:0000313" key="2">
    <source>
        <dbReference type="Proteomes" id="UP000548326"/>
    </source>
</evidence>
<organism evidence="1 2">
    <name type="scientific">Mucilaginibacter lappiensis</name>
    <dbReference type="NCBI Taxonomy" id="354630"/>
    <lineage>
        <taxon>Bacteria</taxon>
        <taxon>Pseudomonadati</taxon>
        <taxon>Bacteroidota</taxon>
        <taxon>Sphingobacteriia</taxon>
        <taxon>Sphingobacteriales</taxon>
        <taxon>Sphingobacteriaceae</taxon>
        <taxon>Mucilaginibacter</taxon>
    </lineage>
</organism>